<evidence type="ECO:0000313" key="2">
    <source>
        <dbReference type="WBParaSite" id="MBELARI_LOCUS15160"/>
    </source>
</evidence>
<dbReference type="AlphaFoldDB" id="A0AAF3EMH9"/>
<keyword evidence="1" id="KW-1185">Reference proteome</keyword>
<dbReference type="PANTHER" id="PTHR47836">
    <property type="entry name" value="PROTEIN CBG09520-RELATED"/>
    <property type="match status" value="1"/>
</dbReference>
<organism evidence="1 2">
    <name type="scientific">Mesorhabditis belari</name>
    <dbReference type="NCBI Taxonomy" id="2138241"/>
    <lineage>
        <taxon>Eukaryota</taxon>
        <taxon>Metazoa</taxon>
        <taxon>Ecdysozoa</taxon>
        <taxon>Nematoda</taxon>
        <taxon>Chromadorea</taxon>
        <taxon>Rhabditida</taxon>
        <taxon>Rhabditina</taxon>
        <taxon>Rhabditomorpha</taxon>
        <taxon>Rhabditoidea</taxon>
        <taxon>Rhabditidae</taxon>
        <taxon>Mesorhabditinae</taxon>
        <taxon>Mesorhabditis</taxon>
    </lineage>
</organism>
<evidence type="ECO:0000313" key="1">
    <source>
        <dbReference type="Proteomes" id="UP000887575"/>
    </source>
</evidence>
<dbReference type="Proteomes" id="UP000887575">
    <property type="component" value="Unassembled WGS sequence"/>
</dbReference>
<name>A0AAF3EMH9_9BILA</name>
<sequence>DKLLSCKNMPVLLDQIGPHAMSWQPDWANTWKEEPCNCAPATYGGMIPYFHPDHYPAEFSSFRRFRTMLVAMDKQIRVDVEAEVDHAICLTAIIGFKIPEATISLHQLSLQGTASPKTHPEQRLVGLKCLT</sequence>
<accession>A0AAF3EMH9</accession>
<reference evidence="2" key="1">
    <citation type="submission" date="2024-02" db="UniProtKB">
        <authorList>
            <consortium name="WormBaseParasite"/>
        </authorList>
    </citation>
    <scope>IDENTIFICATION</scope>
</reference>
<dbReference type="WBParaSite" id="MBELARI_LOCUS15160">
    <property type="protein sequence ID" value="MBELARI_LOCUS15160"/>
    <property type="gene ID" value="MBELARI_LOCUS15160"/>
</dbReference>
<protein>
    <submittedName>
        <fullName evidence="2">Uncharacterized protein</fullName>
    </submittedName>
</protein>
<dbReference type="PANTHER" id="PTHR47836:SF2">
    <property type="entry name" value="GLYCOSIDE HYDROLASE FAMILY 19 CATALYTIC DOMAIN-CONTAINING PROTEIN"/>
    <property type="match status" value="1"/>
</dbReference>
<proteinExistence type="predicted"/>